<evidence type="ECO:0000256" key="2">
    <source>
        <dbReference type="SAM" id="Phobius"/>
    </source>
</evidence>
<dbReference type="Gene3D" id="2.40.30.170">
    <property type="match status" value="1"/>
</dbReference>
<dbReference type="Proteomes" id="UP000192132">
    <property type="component" value="Unassembled WGS sequence"/>
</dbReference>
<organism evidence="4 5">
    <name type="scientific">Alkanindiges hydrocarboniclasticus</name>
    <dbReference type="NCBI Taxonomy" id="1907941"/>
    <lineage>
        <taxon>Bacteria</taxon>
        <taxon>Pseudomonadati</taxon>
        <taxon>Pseudomonadota</taxon>
        <taxon>Gammaproteobacteria</taxon>
        <taxon>Moraxellales</taxon>
        <taxon>Moraxellaceae</taxon>
        <taxon>Alkanindiges</taxon>
    </lineage>
</organism>
<gene>
    <name evidence="4" type="ORF">BKE30_10465</name>
</gene>
<keyword evidence="2" id="KW-0472">Membrane</keyword>
<evidence type="ECO:0000313" key="5">
    <source>
        <dbReference type="Proteomes" id="UP000192132"/>
    </source>
</evidence>
<protein>
    <recommendedName>
        <fullName evidence="3">Multidrug resistance protein MdtA-like barrel-sandwich hybrid domain-containing protein</fullName>
    </recommendedName>
</protein>
<reference evidence="4 5" key="1">
    <citation type="submission" date="2016-10" db="EMBL/GenBank/DDBJ databases">
        <title>Draft Genome sequence of Alkanindiges sp. strain H1.</title>
        <authorList>
            <person name="Subhash Y."/>
            <person name="Lee S."/>
        </authorList>
    </citation>
    <scope>NUCLEOTIDE SEQUENCE [LARGE SCALE GENOMIC DNA]</scope>
    <source>
        <strain evidence="4 5">H1</strain>
    </source>
</reference>
<proteinExistence type="inferred from homology"/>
<keyword evidence="5" id="KW-1185">Reference proteome</keyword>
<dbReference type="InterPro" id="IPR058625">
    <property type="entry name" value="MdtA-like_BSH"/>
</dbReference>
<name>A0A1S8CUJ9_9GAMM</name>
<keyword evidence="2" id="KW-0812">Transmembrane</keyword>
<comment type="similarity">
    <text evidence="1">Belongs to the membrane fusion protein (MFP) (TC 8.A.1) family.</text>
</comment>
<evidence type="ECO:0000256" key="1">
    <source>
        <dbReference type="ARBA" id="ARBA00009477"/>
    </source>
</evidence>
<feature type="transmembrane region" description="Helical" evidence="2">
    <location>
        <begin position="6"/>
        <end position="22"/>
    </location>
</feature>
<dbReference type="Pfam" id="PF25917">
    <property type="entry name" value="BSH_RND"/>
    <property type="match status" value="1"/>
</dbReference>
<dbReference type="SUPFAM" id="SSF111369">
    <property type="entry name" value="HlyD-like secretion proteins"/>
    <property type="match status" value="3"/>
</dbReference>
<feature type="domain" description="Multidrug resistance protein MdtA-like barrel-sandwich hybrid" evidence="3">
    <location>
        <begin position="38"/>
        <end position="224"/>
    </location>
</feature>
<dbReference type="PANTHER" id="PTHR30438:SF1">
    <property type="entry name" value="36 KDA ANTIGEN"/>
    <property type="match status" value="1"/>
</dbReference>
<comment type="caution">
    <text evidence="4">The sequence shown here is derived from an EMBL/GenBank/DDBJ whole genome shotgun (WGS) entry which is preliminary data.</text>
</comment>
<dbReference type="AlphaFoldDB" id="A0A1S8CUJ9"/>
<evidence type="ECO:0000313" key="4">
    <source>
        <dbReference type="EMBL" id="ONG38987.1"/>
    </source>
</evidence>
<dbReference type="PANTHER" id="PTHR30438">
    <property type="entry name" value="36 KDA ANTIGEN-RELATED"/>
    <property type="match status" value="1"/>
</dbReference>
<accession>A0A1S8CUJ9</accession>
<dbReference type="Gene3D" id="1.10.287.470">
    <property type="entry name" value="Helix hairpin bin"/>
    <property type="match status" value="2"/>
</dbReference>
<dbReference type="Gene3D" id="2.40.50.100">
    <property type="match status" value="1"/>
</dbReference>
<evidence type="ECO:0000259" key="3">
    <source>
        <dbReference type="Pfam" id="PF25917"/>
    </source>
</evidence>
<dbReference type="EMBL" id="MLCN01000028">
    <property type="protein sequence ID" value="ONG38987.1"/>
    <property type="molecule type" value="Genomic_DNA"/>
</dbReference>
<keyword evidence="2" id="KW-1133">Transmembrane helix</keyword>
<dbReference type="STRING" id="1907941.BKE30_10465"/>
<sequence>MLHSLIIVFLITLVALGLWLAYKPAPQQIQGMVEATTLNVSTKVPSRVEQLIADEGDQVKKGQVLGVLTSPELQAKQQQAEGALQSARALEQTAVRGSQQENIASLKANWQSAQAQAELARVTYQRSQNLFNEGVISRQRRDEAQAAKNSSAQIAEAARQQYLRAERGSTPEQLSSAQAQVKIAEAAVFEAKSLNQEMQLVAPEDGEVSQKFANVGELVPAGIPLYTLIDLRNQWVSINLREDQFNQLKHGSILHGDIPALSQHNVAFRVIHIAAQGTFASWKATRQSSGYDVRTFEVKLKSLQPLAGLRPGMSVLFDWPQHQVQSQIASSH</sequence>